<keyword evidence="3" id="KW-1185">Reference proteome</keyword>
<dbReference type="InterPro" id="IPR007899">
    <property type="entry name" value="CHAD_dom"/>
</dbReference>
<protein>
    <submittedName>
        <fullName evidence="2">CHAD domain-containing protein</fullName>
    </submittedName>
</protein>
<evidence type="ECO:0000259" key="1">
    <source>
        <dbReference type="PROSITE" id="PS51708"/>
    </source>
</evidence>
<dbReference type="PROSITE" id="PS51708">
    <property type="entry name" value="CHAD"/>
    <property type="match status" value="1"/>
</dbReference>
<dbReference type="PANTHER" id="PTHR39339">
    <property type="entry name" value="SLR1444 PROTEIN"/>
    <property type="match status" value="1"/>
</dbReference>
<reference evidence="2" key="1">
    <citation type="journal article" date="2022" name="BMC Genomics">
        <title>Genome sequence of the entomopathogenic Serratia entomophila isolate 626 and characterisation of the species specific itaconate degradation pathway.</title>
        <authorList>
            <person name="Vaughan A.L."/>
            <person name="Altermann E."/>
            <person name="Glare T.R."/>
            <person name="Hurst M.R.H."/>
        </authorList>
    </citation>
    <scope>NUCLEOTIDE SEQUENCE</scope>
    <source>
        <strain evidence="2">626</strain>
    </source>
</reference>
<gene>
    <name evidence="2" type="ORF">KFQ06_23215</name>
</gene>
<name>A0ABY5CS60_9GAMM</name>
<sequence>MAFVESIATQARRLETALNQALLRLQSGTDAEALHDLRINLRRVRSLLRPLRGASGVARLDSAAAGLGKLTTPVRDLEVLIAELARHQLDWQANVRKTELQNRYASLVSEPLLLSFPPLLRAWPNALLKTRRRHLKRRLRQRLRRQVQRLARALADPDYDRHRLRLLVKRVRYVADAYPSLSPIAPAAAASLKAAQSALGDWHDRFVWCQLAEHQQDLWPLLPHWQSARDAALKEAERALASLSPALKSAAHHNTD</sequence>
<evidence type="ECO:0000313" key="2">
    <source>
        <dbReference type="EMBL" id="USV00881.1"/>
    </source>
</evidence>
<evidence type="ECO:0000313" key="3">
    <source>
        <dbReference type="Proteomes" id="UP001056873"/>
    </source>
</evidence>
<dbReference type="InterPro" id="IPR038186">
    <property type="entry name" value="CHAD_dom_sf"/>
</dbReference>
<dbReference type="Pfam" id="PF05235">
    <property type="entry name" value="CHAD"/>
    <property type="match status" value="1"/>
</dbReference>
<dbReference type="GeneID" id="75025000"/>
<dbReference type="RefSeq" id="WP_234587179.1">
    <property type="nucleotide sequence ID" value="NZ_CAMIPG010000003.1"/>
</dbReference>
<proteinExistence type="predicted"/>
<dbReference type="Proteomes" id="UP001056873">
    <property type="component" value="Chromosome"/>
</dbReference>
<accession>A0ABY5CS60</accession>
<dbReference type="SMART" id="SM00880">
    <property type="entry name" value="CHAD"/>
    <property type="match status" value="1"/>
</dbReference>
<dbReference type="Gene3D" id="1.40.20.10">
    <property type="entry name" value="CHAD domain"/>
    <property type="match status" value="1"/>
</dbReference>
<dbReference type="PANTHER" id="PTHR39339:SF1">
    <property type="entry name" value="CHAD DOMAIN-CONTAINING PROTEIN"/>
    <property type="match status" value="1"/>
</dbReference>
<organism evidence="2 3">
    <name type="scientific">Serratia entomophila</name>
    <dbReference type="NCBI Taxonomy" id="42906"/>
    <lineage>
        <taxon>Bacteria</taxon>
        <taxon>Pseudomonadati</taxon>
        <taxon>Pseudomonadota</taxon>
        <taxon>Gammaproteobacteria</taxon>
        <taxon>Enterobacterales</taxon>
        <taxon>Yersiniaceae</taxon>
        <taxon>Serratia</taxon>
    </lineage>
</organism>
<dbReference type="EMBL" id="CP074347">
    <property type="protein sequence ID" value="USV00881.1"/>
    <property type="molecule type" value="Genomic_DNA"/>
</dbReference>
<feature type="domain" description="CHAD" evidence="1">
    <location>
        <begin position="1"/>
        <end position="245"/>
    </location>
</feature>